<dbReference type="GO" id="GO:0016887">
    <property type="term" value="F:ATP hydrolysis activity"/>
    <property type="evidence" value="ECO:0007669"/>
    <property type="project" value="InterPro"/>
</dbReference>
<dbReference type="PROSITE" id="PS50929">
    <property type="entry name" value="ABC_TM1F"/>
    <property type="match status" value="1"/>
</dbReference>
<dbReference type="GO" id="GO:0005524">
    <property type="term" value="F:ATP binding"/>
    <property type="evidence" value="ECO:0007669"/>
    <property type="project" value="UniProtKB-KW"/>
</dbReference>
<dbReference type="CDD" id="cd18552">
    <property type="entry name" value="ABC_6TM_MsbA_like"/>
    <property type="match status" value="1"/>
</dbReference>
<dbReference type="InterPro" id="IPR039421">
    <property type="entry name" value="Type_1_exporter"/>
</dbReference>
<dbReference type="AlphaFoldDB" id="A0A410RK18"/>
<evidence type="ECO:0000259" key="12">
    <source>
        <dbReference type="PROSITE" id="PS50929"/>
    </source>
</evidence>
<evidence type="ECO:0000313" key="14">
    <source>
        <dbReference type="Proteomes" id="UP000288758"/>
    </source>
</evidence>
<dbReference type="EMBL" id="CP034669">
    <property type="protein sequence ID" value="QAT82245.1"/>
    <property type="molecule type" value="Genomic_DNA"/>
</dbReference>
<evidence type="ECO:0000256" key="3">
    <source>
        <dbReference type="ARBA" id="ARBA00022475"/>
    </source>
</evidence>
<keyword evidence="6" id="KW-0547">Nucleotide-binding</keyword>
<protein>
    <submittedName>
        <fullName evidence="13">ABC transporter ATP-binding protein/permease</fullName>
    </submittedName>
</protein>
<keyword evidence="5 10" id="KW-0812">Transmembrane</keyword>
<dbReference type="InterPro" id="IPR011527">
    <property type="entry name" value="ABC1_TM_dom"/>
</dbReference>
<feature type="transmembrane region" description="Helical" evidence="10">
    <location>
        <begin position="276"/>
        <end position="299"/>
    </location>
</feature>
<comment type="subcellular location">
    <subcellularLocation>
        <location evidence="1">Cell membrane</location>
        <topology evidence="1">Multi-pass membrane protein</topology>
    </subcellularLocation>
</comment>
<dbReference type="Proteomes" id="UP000288758">
    <property type="component" value="Chromosome"/>
</dbReference>
<evidence type="ECO:0000259" key="11">
    <source>
        <dbReference type="PROSITE" id="PS50893"/>
    </source>
</evidence>
<dbReference type="InterPro" id="IPR017871">
    <property type="entry name" value="ABC_transporter-like_CS"/>
</dbReference>
<keyword evidence="9 10" id="KW-0472">Membrane</keyword>
<dbReference type="InterPro" id="IPR027417">
    <property type="entry name" value="P-loop_NTPase"/>
</dbReference>
<feature type="transmembrane region" description="Helical" evidence="10">
    <location>
        <begin position="47"/>
        <end position="68"/>
    </location>
</feature>
<dbReference type="SUPFAM" id="SSF90123">
    <property type="entry name" value="ABC transporter transmembrane region"/>
    <property type="match status" value="1"/>
</dbReference>
<name>A0A410RK18_CORCK</name>
<dbReference type="FunFam" id="3.40.50.300:FF:001001">
    <property type="entry name" value="Multidrug ABC transporter ATP-binding protein"/>
    <property type="match status" value="1"/>
</dbReference>
<evidence type="ECO:0000256" key="7">
    <source>
        <dbReference type="ARBA" id="ARBA00022840"/>
    </source>
</evidence>
<dbReference type="PANTHER" id="PTHR43394:SF1">
    <property type="entry name" value="ATP-BINDING CASSETTE SUB-FAMILY B MEMBER 10, MITOCHONDRIAL"/>
    <property type="match status" value="1"/>
</dbReference>
<keyword evidence="2" id="KW-0813">Transport</keyword>
<dbReference type="Gene3D" id="1.20.1560.10">
    <property type="entry name" value="ABC transporter type 1, transmembrane domain"/>
    <property type="match status" value="1"/>
</dbReference>
<keyword evidence="7 13" id="KW-0067">ATP-binding</keyword>
<accession>A0A410RK18</accession>
<gene>
    <name evidence="13" type="primary">msbA_1</name>
    <name evidence="13" type="ORF">EJ065_0638</name>
</gene>
<evidence type="ECO:0000256" key="10">
    <source>
        <dbReference type="SAM" id="Phobius"/>
    </source>
</evidence>
<dbReference type="GO" id="GO:0015421">
    <property type="term" value="F:ABC-type oligopeptide transporter activity"/>
    <property type="evidence" value="ECO:0007669"/>
    <property type="project" value="TreeGrafter"/>
</dbReference>
<evidence type="ECO:0000256" key="8">
    <source>
        <dbReference type="ARBA" id="ARBA00022989"/>
    </source>
</evidence>
<dbReference type="PROSITE" id="PS50893">
    <property type="entry name" value="ABC_TRANSPORTER_2"/>
    <property type="match status" value="1"/>
</dbReference>
<keyword evidence="4" id="KW-0997">Cell inner membrane</keyword>
<proteinExistence type="predicted"/>
<dbReference type="InterPro" id="IPR036640">
    <property type="entry name" value="ABC1_TM_sf"/>
</dbReference>
<dbReference type="Gene3D" id="3.40.50.300">
    <property type="entry name" value="P-loop containing nucleotide triphosphate hydrolases"/>
    <property type="match status" value="1"/>
</dbReference>
<feature type="domain" description="ABC transmembrane type-1" evidence="12">
    <location>
        <begin position="49"/>
        <end position="341"/>
    </location>
</feature>
<sequence length="611" mass="64418">MHARFPRPFGLDGTVASVTECAPSVAPRPSAHVYRRLLGYLSPYRRLLLAGTLASLTAAAATAAYAWIVGPLLRAVLTGAPVTVAGMTLAPEALLSRLPLLVVAVALVKATAQFLQGGLMQRLGQRVMADLRGFLYGRLLAQPPAFFEQRHSGELVSRFTSDVPLVEFSVTQALSSYVRDGLQVCALLATCFLIDAKLFLFTFVVVPVTVVPVSRFARSLKKVATRSQANLGALSAITAEQLQNLPVVQAYGTVPRALESFDAEAEAYLTEMRRSLFIRGAFSPTVELLGIVGVAVAVAWGARAVSMDPTLAGRLLSFMAAALLLYQPVKSLSGTLSQVLTGLAAAERLFALADSPVPPDVGAEAPPLSRALELSGVRATYPDGREALKGVDLTIPAGARVALVGPSGAGKTTLFSVLLGFLPPSGGEVKWDGVPLSSLKASSVRAQLAWVPQEPVLFSGTVRHNLRLGQPDAPDDALWEALRLAHAEDFVRALPGGLDEPVGERGSRLSGGQRQRLALARAFLRRPSLLLLDEPTSALDATSEAAVGAGLQALMKGRTVLVIAHRLSTVRDADLIAVVEGGQVVEAGTHEQLLALRGRYARLLGEGAVAA</sequence>
<dbReference type="InterPro" id="IPR003439">
    <property type="entry name" value="ABC_transporter-like_ATP-bd"/>
</dbReference>
<evidence type="ECO:0000256" key="4">
    <source>
        <dbReference type="ARBA" id="ARBA00022519"/>
    </source>
</evidence>
<dbReference type="GO" id="GO:0005886">
    <property type="term" value="C:plasma membrane"/>
    <property type="evidence" value="ECO:0007669"/>
    <property type="project" value="UniProtKB-SubCell"/>
</dbReference>
<dbReference type="Pfam" id="PF00664">
    <property type="entry name" value="ABC_membrane"/>
    <property type="match status" value="1"/>
</dbReference>
<evidence type="ECO:0000313" key="13">
    <source>
        <dbReference type="EMBL" id="QAT82245.1"/>
    </source>
</evidence>
<evidence type="ECO:0000256" key="6">
    <source>
        <dbReference type="ARBA" id="ARBA00022741"/>
    </source>
</evidence>
<dbReference type="SUPFAM" id="SSF52540">
    <property type="entry name" value="P-loop containing nucleoside triphosphate hydrolases"/>
    <property type="match status" value="1"/>
</dbReference>
<evidence type="ECO:0000256" key="9">
    <source>
        <dbReference type="ARBA" id="ARBA00023136"/>
    </source>
</evidence>
<dbReference type="PANTHER" id="PTHR43394">
    <property type="entry name" value="ATP-DEPENDENT PERMEASE MDL1, MITOCHONDRIAL"/>
    <property type="match status" value="1"/>
</dbReference>
<dbReference type="Pfam" id="PF00005">
    <property type="entry name" value="ABC_tran"/>
    <property type="match status" value="1"/>
</dbReference>
<reference evidence="13 14" key="1">
    <citation type="submission" date="2018-12" db="EMBL/GenBank/DDBJ databases">
        <title>Complete Genome Sequence of the Corallopyronin A producing Myxobacterium Corallococcus coralloides B035.</title>
        <authorList>
            <person name="Bouhired S.M."/>
            <person name="Rupp O."/>
            <person name="Blom J."/>
            <person name="Schaeberle T.F."/>
            <person name="Kehraus S."/>
            <person name="Schiefer A."/>
            <person name="Pfarr K."/>
            <person name="Goesmann A."/>
            <person name="Hoerauf A."/>
            <person name="Koenig G.M."/>
        </authorList>
    </citation>
    <scope>NUCLEOTIDE SEQUENCE [LARGE SCALE GENOMIC DNA]</scope>
    <source>
        <strain evidence="13 14">B035</strain>
    </source>
</reference>
<evidence type="ECO:0000256" key="2">
    <source>
        <dbReference type="ARBA" id="ARBA00022448"/>
    </source>
</evidence>
<feature type="domain" description="ABC transporter" evidence="11">
    <location>
        <begin position="372"/>
        <end position="606"/>
    </location>
</feature>
<dbReference type="SMART" id="SM00382">
    <property type="entry name" value="AAA"/>
    <property type="match status" value="1"/>
</dbReference>
<dbReference type="PROSITE" id="PS00211">
    <property type="entry name" value="ABC_TRANSPORTER_1"/>
    <property type="match status" value="1"/>
</dbReference>
<evidence type="ECO:0000256" key="5">
    <source>
        <dbReference type="ARBA" id="ARBA00022692"/>
    </source>
</evidence>
<evidence type="ECO:0000256" key="1">
    <source>
        <dbReference type="ARBA" id="ARBA00004651"/>
    </source>
</evidence>
<keyword evidence="3" id="KW-1003">Cell membrane</keyword>
<organism evidence="13 14">
    <name type="scientific">Corallococcus coralloides</name>
    <name type="common">Myxococcus coralloides</name>
    <dbReference type="NCBI Taxonomy" id="184914"/>
    <lineage>
        <taxon>Bacteria</taxon>
        <taxon>Pseudomonadati</taxon>
        <taxon>Myxococcota</taxon>
        <taxon>Myxococcia</taxon>
        <taxon>Myxococcales</taxon>
        <taxon>Cystobacterineae</taxon>
        <taxon>Myxococcaceae</taxon>
        <taxon>Corallococcus</taxon>
    </lineage>
</organism>
<keyword evidence="8 10" id="KW-1133">Transmembrane helix</keyword>
<dbReference type="InterPro" id="IPR003593">
    <property type="entry name" value="AAA+_ATPase"/>
</dbReference>